<dbReference type="InterPro" id="IPR000418">
    <property type="entry name" value="Ets_dom"/>
</dbReference>
<dbReference type="Proteomes" id="UP000241085">
    <property type="component" value="Unassembled WGS sequence"/>
</dbReference>
<organism evidence="7 8">
    <name type="scientific">Rathayibacter caricis DSM 15933</name>
    <dbReference type="NCBI Taxonomy" id="1328867"/>
    <lineage>
        <taxon>Bacteria</taxon>
        <taxon>Bacillati</taxon>
        <taxon>Actinomycetota</taxon>
        <taxon>Actinomycetes</taxon>
        <taxon>Micrococcales</taxon>
        <taxon>Microbacteriaceae</taxon>
        <taxon>Rathayibacter</taxon>
    </lineage>
</organism>
<dbReference type="InterPro" id="IPR000772">
    <property type="entry name" value="Ricin_B_lectin"/>
</dbReference>
<feature type="domain" description="ETS" evidence="6">
    <location>
        <begin position="110"/>
        <end position="190"/>
    </location>
</feature>
<sequence length="486" mass="52765">MRIFTRPRVIALIALGLAAAVFALSMGFGPRSQRPDPQPPSASATSSPAEATTSARTPPNGTLFVDTAGAPIHAHGGGMLEHDGVFYWVGENRNESNRFESVSLYSSPDLANWTFQHDILTQASAPDLVGATIERPKLLFNEPTDSFVLWMHWENGVDYNQARTAVAVSPMIDGDYVYKRSFRPLGYESRDQTVFQAEDGSAYLASATSSNADLNIYRLSDDFTEPVALLTTLWPGAYREAPALFQRNDTYFLMTSGATGWDPNQAMYATAPDPAGPWSELLPVGDAEAFGSQAAFVLPVAGSSRTSFLYLGDRWAGARDAPVNDSDYVWLPLTFPTERSLSLEWSTALSISVSEGTIDGVAPGTPFREFHTATDDRCLDAPGMEGDATAIIYDCNGGANQQWQTIPVSDEEILVRSRTEGTCITVRGQLLVLETCSGSAEQMLSLVPEGPKFQRLAFEESCLTEGDERSAVLDACSRQLLFDPTS</sequence>
<dbReference type="Pfam" id="PF00652">
    <property type="entry name" value="Ricin_B_lectin"/>
    <property type="match status" value="1"/>
</dbReference>
<evidence type="ECO:0000256" key="3">
    <source>
        <dbReference type="ARBA" id="ARBA00023295"/>
    </source>
</evidence>
<protein>
    <submittedName>
        <fullName evidence="7">Beta-xylosidase</fullName>
    </submittedName>
</protein>
<dbReference type="Gene3D" id="2.80.10.50">
    <property type="match status" value="1"/>
</dbReference>
<dbReference type="PANTHER" id="PTHR22925:SF3">
    <property type="entry name" value="GLYCOSYL HYDROLASE FAMILY PROTEIN 43"/>
    <property type="match status" value="1"/>
</dbReference>
<dbReference type="PROSITE" id="PS50061">
    <property type="entry name" value="ETS_DOMAIN_3"/>
    <property type="match status" value="1"/>
</dbReference>
<dbReference type="SUPFAM" id="SSF75005">
    <property type="entry name" value="Arabinanase/levansucrase/invertase"/>
    <property type="match status" value="1"/>
</dbReference>
<dbReference type="Gene3D" id="2.115.10.20">
    <property type="entry name" value="Glycosyl hydrolase domain, family 43"/>
    <property type="match status" value="1"/>
</dbReference>
<keyword evidence="8" id="KW-1185">Reference proteome</keyword>
<dbReference type="GO" id="GO:0004553">
    <property type="term" value="F:hydrolase activity, hydrolyzing O-glycosyl compounds"/>
    <property type="evidence" value="ECO:0007669"/>
    <property type="project" value="InterPro"/>
</dbReference>
<feature type="region of interest" description="Disordered" evidence="5">
    <location>
        <begin position="30"/>
        <end position="61"/>
    </location>
</feature>
<evidence type="ECO:0000259" key="6">
    <source>
        <dbReference type="PROSITE" id="PS50061"/>
    </source>
</evidence>
<dbReference type="GO" id="GO:0043565">
    <property type="term" value="F:sequence-specific DNA binding"/>
    <property type="evidence" value="ECO:0007669"/>
    <property type="project" value="InterPro"/>
</dbReference>
<feature type="compositionally biased region" description="Low complexity" evidence="5">
    <location>
        <begin position="41"/>
        <end position="59"/>
    </location>
</feature>
<keyword evidence="2 4" id="KW-0378">Hydrolase</keyword>
<evidence type="ECO:0000313" key="8">
    <source>
        <dbReference type="Proteomes" id="UP000241085"/>
    </source>
</evidence>
<proteinExistence type="inferred from homology"/>
<dbReference type="RefSeq" id="WP_107576011.1">
    <property type="nucleotide sequence ID" value="NZ_PZPL01000002.1"/>
</dbReference>
<dbReference type="SUPFAM" id="SSF50370">
    <property type="entry name" value="Ricin B-like lectins"/>
    <property type="match status" value="1"/>
</dbReference>
<evidence type="ECO:0000256" key="5">
    <source>
        <dbReference type="SAM" id="MobiDB-lite"/>
    </source>
</evidence>
<dbReference type="AlphaFoldDB" id="A0A2T4UNV0"/>
<name>A0A2T4UNV0_9MICO</name>
<evidence type="ECO:0000256" key="2">
    <source>
        <dbReference type="ARBA" id="ARBA00022801"/>
    </source>
</evidence>
<dbReference type="CDD" id="cd18822">
    <property type="entry name" value="GH43_CtGH43-like"/>
    <property type="match status" value="1"/>
</dbReference>
<dbReference type="EMBL" id="PZPL01000002">
    <property type="protein sequence ID" value="PTL71203.1"/>
    <property type="molecule type" value="Genomic_DNA"/>
</dbReference>
<comment type="similarity">
    <text evidence="1 4">Belongs to the glycosyl hydrolase 43 family.</text>
</comment>
<dbReference type="CDD" id="cd00161">
    <property type="entry name" value="beta-trefoil_Ricin-like"/>
    <property type="match status" value="1"/>
</dbReference>
<evidence type="ECO:0000313" key="7">
    <source>
        <dbReference type="EMBL" id="PTL71203.1"/>
    </source>
</evidence>
<accession>A0A2T4UNV0</accession>
<evidence type="ECO:0000256" key="1">
    <source>
        <dbReference type="ARBA" id="ARBA00009865"/>
    </source>
</evidence>
<keyword evidence="3 4" id="KW-0326">Glycosidase</keyword>
<comment type="caution">
    <text evidence="7">The sequence shown here is derived from an EMBL/GenBank/DDBJ whole genome shotgun (WGS) entry which is preliminary data.</text>
</comment>
<dbReference type="GO" id="GO:0003700">
    <property type="term" value="F:DNA-binding transcription factor activity"/>
    <property type="evidence" value="ECO:0007669"/>
    <property type="project" value="InterPro"/>
</dbReference>
<dbReference type="InterPro" id="IPR035992">
    <property type="entry name" value="Ricin_B-like_lectins"/>
</dbReference>
<evidence type="ECO:0000256" key="4">
    <source>
        <dbReference type="RuleBase" id="RU361187"/>
    </source>
</evidence>
<reference evidence="7 8" key="1">
    <citation type="submission" date="2018-03" db="EMBL/GenBank/DDBJ databases">
        <title>Bacteriophage NCPPB3778 and a type I-E CRISPR drive the evolution of the US Biological Select Agent, Rathayibacter toxicus.</title>
        <authorList>
            <person name="Davis E.W.II."/>
            <person name="Tabima J.F."/>
            <person name="Weisberg A.J."/>
            <person name="Dantas Lopes L."/>
            <person name="Wiseman M.S."/>
            <person name="Wiseman M.S."/>
            <person name="Pupko T."/>
            <person name="Belcher M.S."/>
            <person name="Sechler A.J."/>
            <person name="Tancos M.A."/>
            <person name="Schroeder B.K."/>
            <person name="Murray T.D."/>
            <person name="Luster D.G."/>
            <person name="Schneider W.L."/>
            <person name="Rogers E."/>
            <person name="Andreote F.D."/>
            <person name="Grunwald N.J."/>
            <person name="Putnam M.L."/>
            <person name="Chang J.H."/>
        </authorList>
    </citation>
    <scope>NUCLEOTIDE SEQUENCE [LARGE SCALE GENOMIC DNA]</scope>
    <source>
        <strain evidence="7 8">DSM 15933</strain>
    </source>
</reference>
<dbReference type="Pfam" id="PF04616">
    <property type="entry name" value="Glyco_hydro_43"/>
    <property type="match status" value="1"/>
</dbReference>
<dbReference type="InterPro" id="IPR006710">
    <property type="entry name" value="Glyco_hydro_43"/>
</dbReference>
<gene>
    <name evidence="7" type="ORF">C1I63_18345</name>
</gene>
<dbReference type="GO" id="GO:0005975">
    <property type="term" value="P:carbohydrate metabolic process"/>
    <property type="evidence" value="ECO:0007669"/>
    <property type="project" value="InterPro"/>
</dbReference>
<dbReference type="PROSITE" id="PS50231">
    <property type="entry name" value="RICIN_B_LECTIN"/>
    <property type="match status" value="1"/>
</dbReference>
<dbReference type="InterPro" id="IPR023296">
    <property type="entry name" value="Glyco_hydro_beta-prop_sf"/>
</dbReference>
<dbReference type="PANTHER" id="PTHR22925">
    <property type="entry name" value="GLYCOSYL HYDROLASE 43 FAMILY MEMBER"/>
    <property type="match status" value="1"/>
</dbReference>